<dbReference type="InterPro" id="IPR025724">
    <property type="entry name" value="GAG-pre-integrase_dom"/>
</dbReference>
<reference evidence="2" key="4">
    <citation type="submission" date="2019-03" db="UniProtKB">
        <authorList>
            <consortium name="EnsemblPlants"/>
        </authorList>
    </citation>
    <scope>IDENTIFICATION</scope>
</reference>
<organism evidence="2 3">
    <name type="scientific">Aegilops tauschii subsp. strangulata</name>
    <name type="common">Goatgrass</name>
    <dbReference type="NCBI Taxonomy" id="200361"/>
    <lineage>
        <taxon>Eukaryota</taxon>
        <taxon>Viridiplantae</taxon>
        <taxon>Streptophyta</taxon>
        <taxon>Embryophyta</taxon>
        <taxon>Tracheophyta</taxon>
        <taxon>Spermatophyta</taxon>
        <taxon>Magnoliopsida</taxon>
        <taxon>Liliopsida</taxon>
        <taxon>Poales</taxon>
        <taxon>Poaceae</taxon>
        <taxon>BOP clade</taxon>
        <taxon>Pooideae</taxon>
        <taxon>Triticodae</taxon>
        <taxon>Triticeae</taxon>
        <taxon>Triticinae</taxon>
        <taxon>Aegilops</taxon>
    </lineage>
</organism>
<accession>A0A453HZB9</accession>
<name>A0A453HZB9_AEGTS</name>
<dbReference type="EnsemblPlants" id="AET4Gv20370300.1">
    <property type="protein sequence ID" value="AET4Gv20370300.1"/>
    <property type="gene ID" value="AET4Gv20370300"/>
</dbReference>
<evidence type="ECO:0000313" key="2">
    <source>
        <dbReference type="EnsemblPlants" id="AET4Gv20370300.1"/>
    </source>
</evidence>
<feature type="domain" description="GAG-pre-integrase" evidence="1">
    <location>
        <begin position="4"/>
        <end position="41"/>
    </location>
</feature>
<protein>
    <recommendedName>
        <fullName evidence="1">GAG-pre-integrase domain-containing protein</fullName>
    </recommendedName>
</protein>
<reference evidence="3" key="1">
    <citation type="journal article" date="2014" name="Science">
        <title>Ancient hybridizations among the ancestral genomes of bread wheat.</title>
        <authorList>
            <consortium name="International Wheat Genome Sequencing Consortium,"/>
            <person name="Marcussen T."/>
            <person name="Sandve S.R."/>
            <person name="Heier L."/>
            <person name="Spannagl M."/>
            <person name="Pfeifer M."/>
            <person name="Jakobsen K.S."/>
            <person name="Wulff B.B."/>
            <person name="Steuernagel B."/>
            <person name="Mayer K.F."/>
            <person name="Olsen O.A."/>
        </authorList>
    </citation>
    <scope>NUCLEOTIDE SEQUENCE [LARGE SCALE GENOMIC DNA]</scope>
    <source>
        <strain evidence="3">cv. AL8/78</strain>
    </source>
</reference>
<dbReference type="Gramene" id="AET4Gv20370300.1">
    <property type="protein sequence ID" value="AET4Gv20370300.1"/>
    <property type="gene ID" value="AET4Gv20370300"/>
</dbReference>
<reference evidence="2" key="3">
    <citation type="journal article" date="2017" name="Nature">
        <title>Genome sequence of the progenitor of the wheat D genome Aegilops tauschii.</title>
        <authorList>
            <person name="Luo M.C."/>
            <person name="Gu Y.Q."/>
            <person name="Puiu D."/>
            <person name="Wang H."/>
            <person name="Twardziok S.O."/>
            <person name="Deal K.R."/>
            <person name="Huo N."/>
            <person name="Zhu T."/>
            <person name="Wang L."/>
            <person name="Wang Y."/>
            <person name="McGuire P.E."/>
            <person name="Liu S."/>
            <person name="Long H."/>
            <person name="Ramasamy R.K."/>
            <person name="Rodriguez J.C."/>
            <person name="Van S.L."/>
            <person name="Yuan L."/>
            <person name="Wang Z."/>
            <person name="Xia Z."/>
            <person name="Xiao L."/>
            <person name="Anderson O.D."/>
            <person name="Ouyang S."/>
            <person name="Liang Y."/>
            <person name="Zimin A.V."/>
            <person name="Pertea G."/>
            <person name="Qi P."/>
            <person name="Bennetzen J.L."/>
            <person name="Dai X."/>
            <person name="Dawson M.W."/>
            <person name="Muller H.G."/>
            <person name="Kugler K."/>
            <person name="Rivarola-Duarte L."/>
            <person name="Spannagl M."/>
            <person name="Mayer K.F.X."/>
            <person name="Lu F.H."/>
            <person name="Bevan M.W."/>
            <person name="Leroy P."/>
            <person name="Li P."/>
            <person name="You F.M."/>
            <person name="Sun Q."/>
            <person name="Liu Z."/>
            <person name="Lyons E."/>
            <person name="Wicker T."/>
            <person name="Salzberg S.L."/>
            <person name="Devos K.M."/>
            <person name="Dvorak J."/>
        </authorList>
    </citation>
    <scope>NUCLEOTIDE SEQUENCE [LARGE SCALE GENOMIC DNA]</scope>
    <source>
        <strain evidence="2">cv. AL8/78</strain>
    </source>
</reference>
<evidence type="ECO:0000259" key="1">
    <source>
        <dbReference type="Pfam" id="PF13976"/>
    </source>
</evidence>
<reference evidence="2" key="5">
    <citation type="journal article" date="2021" name="G3 (Bethesda)">
        <title>Aegilops tauschii genome assembly Aet v5.0 features greater sequence contiguity and improved annotation.</title>
        <authorList>
            <person name="Wang L."/>
            <person name="Zhu T."/>
            <person name="Rodriguez J.C."/>
            <person name="Deal K.R."/>
            <person name="Dubcovsky J."/>
            <person name="McGuire P.E."/>
            <person name="Lux T."/>
            <person name="Spannagl M."/>
            <person name="Mayer K.F.X."/>
            <person name="Baldrich P."/>
            <person name="Meyers B.C."/>
            <person name="Huo N."/>
            <person name="Gu Y.Q."/>
            <person name="Zhou H."/>
            <person name="Devos K.M."/>
            <person name="Bennetzen J.L."/>
            <person name="Unver T."/>
            <person name="Budak H."/>
            <person name="Gulick P.J."/>
            <person name="Galiba G."/>
            <person name="Kalapos B."/>
            <person name="Nelson D.R."/>
            <person name="Li P."/>
            <person name="You F.M."/>
            <person name="Luo M.C."/>
            <person name="Dvorak J."/>
        </authorList>
    </citation>
    <scope>NUCLEOTIDE SEQUENCE [LARGE SCALE GENOMIC DNA]</scope>
    <source>
        <strain evidence="2">cv. AL8/78</strain>
    </source>
</reference>
<dbReference type="AlphaFoldDB" id="A0A453HZB9"/>
<dbReference type="Proteomes" id="UP000015105">
    <property type="component" value="Chromosome 4D"/>
</dbReference>
<reference evidence="3" key="2">
    <citation type="journal article" date="2017" name="Nat. Plants">
        <title>The Aegilops tauschii genome reveals multiple impacts of transposons.</title>
        <authorList>
            <person name="Zhao G."/>
            <person name="Zou C."/>
            <person name="Li K."/>
            <person name="Wang K."/>
            <person name="Li T."/>
            <person name="Gao L."/>
            <person name="Zhang X."/>
            <person name="Wang H."/>
            <person name="Yang Z."/>
            <person name="Liu X."/>
            <person name="Jiang W."/>
            <person name="Mao L."/>
            <person name="Kong X."/>
            <person name="Jiao Y."/>
            <person name="Jia J."/>
        </authorList>
    </citation>
    <scope>NUCLEOTIDE SEQUENCE [LARGE SCALE GENOMIC DNA]</scope>
    <source>
        <strain evidence="3">cv. AL8/78</strain>
    </source>
</reference>
<evidence type="ECO:0000313" key="3">
    <source>
        <dbReference type="Proteomes" id="UP000015105"/>
    </source>
</evidence>
<dbReference type="Pfam" id="PF13976">
    <property type="entry name" value="gag_pre-integrs"/>
    <property type="match status" value="1"/>
</dbReference>
<sequence>MKHHCRMGHVSFDKMFKLFPDVMHGVDKNKLKCDACEFAKHTR</sequence>
<proteinExistence type="predicted"/>
<keyword evidence="3" id="KW-1185">Reference proteome</keyword>